<accession>A0A0A9CLS1</accession>
<proteinExistence type="predicted"/>
<reference evidence="1" key="2">
    <citation type="journal article" date="2015" name="Data Brief">
        <title>Shoot transcriptome of the giant reed, Arundo donax.</title>
        <authorList>
            <person name="Barrero R.A."/>
            <person name="Guerrero F.D."/>
            <person name="Moolhuijzen P."/>
            <person name="Goolsby J.A."/>
            <person name="Tidwell J."/>
            <person name="Bellgard S.E."/>
            <person name="Bellgard M.I."/>
        </authorList>
    </citation>
    <scope>NUCLEOTIDE SEQUENCE</scope>
    <source>
        <tissue evidence="1">Shoot tissue taken approximately 20 cm above the soil surface</tissue>
    </source>
</reference>
<dbReference type="EMBL" id="GBRH01223555">
    <property type="protein sequence ID" value="JAD74340.1"/>
    <property type="molecule type" value="Transcribed_RNA"/>
</dbReference>
<protein>
    <submittedName>
        <fullName evidence="1">Uncharacterized protein</fullName>
    </submittedName>
</protein>
<dbReference type="AlphaFoldDB" id="A0A0A9CLS1"/>
<name>A0A0A9CLS1_ARUDO</name>
<organism evidence="1">
    <name type="scientific">Arundo donax</name>
    <name type="common">Giant reed</name>
    <name type="synonym">Donax arundinaceus</name>
    <dbReference type="NCBI Taxonomy" id="35708"/>
    <lineage>
        <taxon>Eukaryota</taxon>
        <taxon>Viridiplantae</taxon>
        <taxon>Streptophyta</taxon>
        <taxon>Embryophyta</taxon>
        <taxon>Tracheophyta</taxon>
        <taxon>Spermatophyta</taxon>
        <taxon>Magnoliopsida</taxon>
        <taxon>Liliopsida</taxon>
        <taxon>Poales</taxon>
        <taxon>Poaceae</taxon>
        <taxon>PACMAD clade</taxon>
        <taxon>Arundinoideae</taxon>
        <taxon>Arundineae</taxon>
        <taxon>Arundo</taxon>
    </lineage>
</organism>
<sequence length="38" mass="4487">MSNRYSTIFWSVKGSIALKRSRKLLAVGFPSEFRMRYC</sequence>
<reference evidence="1" key="1">
    <citation type="submission" date="2014-09" db="EMBL/GenBank/DDBJ databases">
        <authorList>
            <person name="Magalhaes I.L.F."/>
            <person name="Oliveira U."/>
            <person name="Santos F.R."/>
            <person name="Vidigal T.H.D.A."/>
            <person name="Brescovit A.D."/>
            <person name="Santos A.J."/>
        </authorList>
    </citation>
    <scope>NUCLEOTIDE SEQUENCE</scope>
    <source>
        <tissue evidence="1">Shoot tissue taken approximately 20 cm above the soil surface</tissue>
    </source>
</reference>
<evidence type="ECO:0000313" key="1">
    <source>
        <dbReference type="EMBL" id="JAD74340.1"/>
    </source>
</evidence>